<dbReference type="EMBL" id="JASTZU010000042">
    <property type="protein sequence ID" value="MDL4841675.1"/>
    <property type="molecule type" value="Genomic_DNA"/>
</dbReference>
<feature type="transmembrane region" description="Helical" evidence="3">
    <location>
        <begin position="20"/>
        <end position="42"/>
    </location>
</feature>
<dbReference type="InterPro" id="IPR012902">
    <property type="entry name" value="N_methyl_site"/>
</dbReference>
<keyword evidence="3" id="KW-0472">Membrane</keyword>
<comment type="subcellular location">
    <subcellularLocation>
        <location evidence="1">Cell surface</location>
    </subcellularLocation>
</comment>
<keyword evidence="5" id="KW-1185">Reference proteome</keyword>
<sequence length="127" mass="13416">MLKKVLKRFKSEKGFTLVELLAVIVILGIIVAIAIPSIGGIINKAQSGADEAETELIIDAARLAYVESGSTGDADYTVSELISNGFLELNDERATALKGTVSITVDTEGKVTYDYSKDTTTGTGSNN</sequence>
<evidence type="ECO:0000256" key="3">
    <source>
        <dbReference type="SAM" id="Phobius"/>
    </source>
</evidence>
<keyword evidence="3" id="KW-0812">Transmembrane</keyword>
<dbReference type="Proteomes" id="UP001235343">
    <property type="component" value="Unassembled WGS sequence"/>
</dbReference>
<dbReference type="InterPro" id="IPR045584">
    <property type="entry name" value="Pilin-like"/>
</dbReference>
<evidence type="ECO:0000256" key="2">
    <source>
        <dbReference type="ARBA" id="ARBA00023287"/>
    </source>
</evidence>
<dbReference type="NCBIfam" id="TIGR02532">
    <property type="entry name" value="IV_pilin_GFxxxE"/>
    <property type="match status" value="1"/>
</dbReference>
<gene>
    <name evidence="4" type="ORF">QQS35_14635</name>
</gene>
<name>A0ABT7LAU4_9BACI</name>
<evidence type="ECO:0000313" key="5">
    <source>
        <dbReference type="Proteomes" id="UP001235343"/>
    </source>
</evidence>
<protein>
    <submittedName>
        <fullName evidence="4">Type II secretion system protein</fullName>
    </submittedName>
</protein>
<evidence type="ECO:0000313" key="4">
    <source>
        <dbReference type="EMBL" id="MDL4841675.1"/>
    </source>
</evidence>
<accession>A0ABT7LAU4</accession>
<proteinExistence type="predicted"/>
<dbReference type="RefSeq" id="WP_285932963.1">
    <property type="nucleotide sequence ID" value="NZ_JASTZU010000042.1"/>
</dbReference>
<dbReference type="PROSITE" id="PS00409">
    <property type="entry name" value="PROKAR_NTER_METHYL"/>
    <property type="match status" value="1"/>
</dbReference>
<keyword evidence="2" id="KW-0178">Competence</keyword>
<organism evidence="4 5">
    <name type="scientific">Aquibacillus rhizosphaerae</name>
    <dbReference type="NCBI Taxonomy" id="3051431"/>
    <lineage>
        <taxon>Bacteria</taxon>
        <taxon>Bacillati</taxon>
        <taxon>Bacillota</taxon>
        <taxon>Bacilli</taxon>
        <taxon>Bacillales</taxon>
        <taxon>Bacillaceae</taxon>
        <taxon>Aquibacillus</taxon>
    </lineage>
</organism>
<dbReference type="SUPFAM" id="SSF54523">
    <property type="entry name" value="Pili subunits"/>
    <property type="match status" value="1"/>
</dbReference>
<comment type="caution">
    <text evidence="4">The sequence shown here is derived from an EMBL/GenBank/DDBJ whole genome shotgun (WGS) entry which is preliminary data.</text>
</comment>
<dbReference type="Pfam" id="PF07963">
    <property type="entry name" value="N_methyl"/>
    <property type="match status" value="1"/>
</dbReference>
<reference evidence="4 5" key="1">
    <citation type="submission" date="2023-06" db="EMBL/GenBank/DDBJ databases">
        <title>Aquibacillus rhizosphaerae LR5S19.</title>
        <authorList>
            <person name="Sun J.-Q."/>
        </authorList>
    </citation>
    <scope>NUCLEOTIDE SEQUENCE [LARGE SCALE GENOMIC DNA]</scope>
    <source>
        <strain evidence="4 5">LR5S19</strain>
    </source>
</reference>
<dbReference type="Gene3D" id="3.30.700.10">
    <property type="entry name" value="Glycoprotein, Type 4 Pilin"/>
    <property type="match status" value="1"/>
</dbReference>
<keyword evidence="3" id="KW-1133">Transmembrane helix</keyword>
<evidence type="ECO:0000256" key="1">
    <source>
        <dbReference type="ARBA" id="ARBA00004241"/>
    </source>
</evidence>